<dbReference type="OMA" id="SCYKWRR"/>
<evidence type="ECO:0000256" key="5">
    <source>
        <dbReference type="ARBA" id="ARBA00023015"/>
    </source>
</evidence>
<dbReference type="SMART" id="SM01019">
    <property type="entry name" value="B3"/>
    <property type="match status" value="1"/>
</dbReference>
<evidence type="ECO:0000256" key="7">
    <source>
        <dbReference type="ARBA" id="ARBA00023163"/>
    </source>
</evidence>
<dbReference type="Gene3D" id="3.30.40.100">
    <property type="match status" value="1"/>
</dbReference>
<keyword evidence="13" id="KW-1185">Reference proteome</keyword>
<keyword evidence="5" id="KW-0805">Transcription regulation</keyword>
<feature type="region of interest" description="Disordered" evidence="9">
    <location>
        <begin position="1"/>
        <end position="22"/>
    </location>
</feature>
<dbReference type="Pfam" id="PF07496">
    <property type="entry name" value="zf-CW"/>
    <property type="match status" value="1"/>
</dbReference>
<dbReference type="InterPro" id="IPR015300">
    <property type="entry name" value="DNA-bd_pseudobarrel_sf"/>
</dbReference>
<dbReference type="GO" id="GO:0008270">
    <property type="term" value="F:zinc ion binding"/>
    <property type="evidence" value="ECO:0007669"/>
    <property type="project" value="UniProtKB-KW"/>
</dbReference>
<feature type="domain" description="TF-B3" evidence="10">
    <location>
        <begin position="263"/>
        <end position="364"/>
    </location>
</feature>
<evidence type="ECO:0000256" key="1">
    <source>
        <dbReference type="ARBA" id="ARBA00004123"/>
    </source>
</evidence>
<dbReference type="PROSITE" id="PS50863">
    <property type="entry name" value="B3"/>
    <property type="match status" value="1"/>
</dbReference>
<comment type="caution">
    <text evidence="12">The sequence shown here is derived from an EMBL/GenBank/DDBJ whole genome shotgun (WGS) entry which is preliminary data.</text>
</comment>
<evidence type="ECO:0000256" key="8">
    <source>
        <dbReference type="ARBA" id="ARBA00023242"/>
    </source>
</evidence>
<dbReference type="Pfam" id="PF02362">
    <property type="entry name" value="B3"/>
    <property type="match status" value="1"/>
</dbReference>
<dbReference type="FunFam" id="2.40.330.10:FF:000006">
    <property type="entry name" value="B3 domain-containing transcription repressor VAL1"/>
    <property type="match status" value="1"/>
</dbReference>
<dbReference type="GO" id="GO:0006355">
    <property type="term" value="P:regulation of DNA-templated transcription"/>
    <property type="evidence" value="ECO:0007669"/>
    <property type="project" value="UniProtKB-ARBA"/>
</dbReference>
<protein>
    <submittedName>
        <fullName evidence="12">Uncharacterized protein</fullName>
    </submittedName>
</protein>
<dbReference type="CDD" id="cd10017">
    <property type="entry name" value="B3_DNA"/>
    <property type="match status" value="1"/>
</dbReference>
<accession>A0A8T2R763</accession>
<dbReference type="InterPro" id="IPR003340">
    <property type="entry name" value="B3_DNA-bd"/>
</dbReference>
<feature type="compositionally biased region" description="Polar residues" evidence="9">
    <location>
        <begin position="365"/>
        <end position="385"/>
    </location>
</feature>
<evidence type="ECO:0000256" key="6">
    <source>
        <dbReference type="ARBA" id="ARBA00023125"/>
    </source>
</evidence>
<dbReference type="GO" id="GO:0003677">
    <property type="term" value="F:DNA binding"/>
    <property type="evidence" value="ECO:0007669"/>
    <property type="project" value="UniProtKB-KW"/>
</dbReference>
<reference evidence="12" key="1">
    <citation type="submission" date="2021-08" db="EMBL/GenBank/DDBJ databases">
        <title>WGS assembly of Ceratopteris richardii.</title>
        <authorList>
            <person name="Marchant D.B."/>
            <person name="Chen G."/>
            <person name="Jenkins J."/>
            <person name="Shu S."/>
            <person name="Leebens-Mack J."/>
            <person name="Grimwood J."/>
            <person name="Schmutz J."/>
            <person name="Soltis P."/>
            <person name="Soltis D."/>
            <person name="Chen Z.-H."/>
        </authorList>
    </citation>
    <scope>NUCLEOTIDE SEQUENCE</scope>
    <source>
        <strain evidence="12">Whitten #5841</strain>
        <tissue evidence="12">Leaf</tissue>
    </source>
</reference>
<feature type="compositionally biased region" description="Basic and acidic residues" evidence="9">
    <location>
        <begin position="1"/>
        <end position="14"/>
    </location>
</feature>
<dbReference type="InterPro" id="IPR011124">
    <property type="entry name" value="Znf_CW"/>
</dbReference>
<evidence type="ECO:0000256" key="3">
    <source>
        <dbReference type="ARBA" id="ARBA00022771"/>
    </source>
</evidence>
<evidence type="ECO:0000256" key="9">
    <source>
        <dbReference type="SAM" id="MobiDB-lite"/>
    </source>
</evidence>
<dbReference type="PANTHER" id="PTHR46245">
    <property type="entry name" value="B3 DOMAIN-CONTAINING PROTEIN OS07G0563300"/>
    <property type="match status" value="1"/>
</dbReference>
<dbReference type="SUPFAM" id="SSF101936">
    <property type="entry name" value="DNA-binding pseudobarrel domain"/>
    <property type="match status" value="1"/>
</dbReference>
<dbReference type="PROSITE" id="PS51050">
    <property type="entry name" value="ZF_CW"/>
    <property type="match status" value="1"/>
</dbReference>
<dbReference type="AlphaFoldDB" id="A0A8T2R763"/>
<feature type="region of interest" description="Disordered" evidence="9">
    <location>
        <begin position="363"/>
        <end position="385"/>
    </location>
</feature>
<keyword evidence="4" id="KW-0862">Zinc</keyword>
<dbReference type="GO" id="GO:0005634">
    <property type="term" value="C:nucleus"/>
    <property type="evidence" value="ECO:0007669"/>
    <property type="project" value="UniProtKB-SubCell"/>
</dbReference>
<dbReference type="EMBL" id="CM035434">
    <property type="protein sequence ID" value="KAH7291425.1"/>
    <property type="molecule type" value="Genomic_DNA"/>
</dbReference>
<evidence type="ECO:0000313" key="12">
    <source>
        <dbReference type="EMBL" id="KAH7291425.1"/>
    </source>
</evidence>
<dbReference type="Proteomes" id="UP000825935">
    <property type="component" value="Chromosome 29"/>
</dbReference>
<sequence length="906" mass="100188">MESRGNSTGERDSGTDSNKANFNLLDGADADSKGIQNLSLYSHACQGPSKYLDDYTAASSQDDMKEDSVHDLSNALNDALLSKQLKPVLEIGNGLTQPCYSPYGNDLKCTADDPKRSPSRTCLTMSLGLYDPKSTEIDCGDISLMNLPRTFGSTFEPHTEGDRESMKLQGMNPIKAKPRQFISKQVPIHQQGCSEPVKASHIQPLSKLDTSKESVPVPIRVARPPVEGRGRNQLLPRYWPRITDQELQQITAGNSNSKITPLFEKMLSASDAGRIGRLVLPKACAEAYFPPISQPEGLPLKIQDVSGKDWVFQFRYWPNNNSRMYVLEGVTPCIQSMQLQAGDTVTFSRLDPEGKLVMGYRRAPSSLSSQDTQQSVVAGSSTSGPSNLIGTTHNIDGFSSIASVTGLLSQPPKVSEVQVNGVHGHLSLSDTGYGWYKSDKGLYKAKESSFFQSTLATDKKKLRPPPSKSKRAFADMDEAAEFRITWQEAQDLLRSPPNVAPSIITIEGFEFEEYEEPPVLGKRTIFTAKECGSGEDQWAQCDDCGSWRKVPSEVFLPTRWVCNDNVWDAERNFCNAPQEVDNEEIECLIQHMKEVLKHETTEPFKGNDPSLSGLEALANVATTGENNTTASSSPAATTKHPRHRPGCTCIVCIQPPSGKGPKHKPTCNCNVCTTVKRRFKTLMMRRKKRQSEREAEHAARKKQPWIKEDAGDANGNTKWQSDGFSLSDNVSRPGNMVIGFPNALPRTPSFPCINTGNRFFPNLSLSAPYMSRKNFLDDPKAPFDLNTQPDRDEEANRNAFRVSMVRLLQNASHPLERYLKEQGLVSLVAPQHMTHPALGFGRINAEREAELHSGFLQPSTILNTERSQDEPCITLAMPRYDTITGSASLSISCFLLEKVIVDCNNI</sequence>
<evidence type="ECO:0000256" key="4">
    <source>
        <dbReference type="ARBA" id="ARBA00022833"/>
    </source>
</evidence>
<evidence type="ECO:0000259" key="10">
    <source>
        <dbReference type="PROSITE" id="PS50863"/>
    </source>
</evidence>
<organism evidence="12 13">
    <name type="scientific">Ceratopteris richardii</name>
    <name type="common">Triangle waterfern</name>
    <dbReference type="NCBI Taxonomy" id="49495"/>
    <lineage>
        <taxon>Eukaryota</taxon>
        <taxon>Viridiplantae</taxon>
        <taxon>Streptophyta</taxon>
        <taxon>Embryophyta</taxon>
        <taxon>Tracheophyta</taxon>
        <taxon>Polypodiopsida</taxon>
        <taxon>Polypodiidae</taxon>
        <taxon>Polypodiales</taxon>
        <taxon>Pteridineae</taxon>
        <taxon>Pteridaceae</taxon>
        <taxon>Parkerioideae</taxon>
        <taxon>Ceratopteris</taxon>
    </lineage>
</organism>
<proteinExistence type="predicted"/>
<gene>
    <name evidence="12" type="ORF">KP509_29G016600</name>
</gene>
<feature type="domain" description="CW-type" evidence="11">
    <location>
        <begin position="532"/>
        <end position="582"/>
    </location>
</feature>
<evidence type="ECO:0000256" key="2">
    <source>
        <dbReference type="ARBA" id="ARBA00022723"/>
    </source>
</evidence>
<dbReference type="Gene3D" id="2.40.330.10">
    <property type="entry name" value="DNA-binding pseudobarrel domain"/>
    <property type="match status" value="1"/>
</dbReference>
<evidence type="ECO:0000313" key="13">
    <source>
        <dbReference type="Proteomes" id="UP000825935"/>
    </source>
</evidence>
<keyword evidence="6" id="KW-0238">DNA-binding</keyword>
<name>A0A8T2R763_CERRI</name>
<comment type="subcellular location">
    <subcellularLocation>
        <location evidence="1">Nucleus</location>
    </subcellularLocation>
</comment>
<keyword evidence="2" id="KW-0479">Metal-binding</keyword>
<dbReference type="OrthoDB" id="757982at2759"/>
<keyword evidence="7" id="KW-0804">Transcription</keyword>
<feature type="region of interest" description="Disordered" evidence="9">
    <location>
        <begin position="685"/>
        <end position="722"/>
    </location>
</feature>
<keyword evidence="8" id="KW-0539">Nucleus</keyword>
<keyword evidence="3" id="KW-0863">Zinc-finger</keyword>
<evidence type="ECO:0000259" key="11">
    <source>
        <dbReference type="PROSITE" id="PS51050"/>
    </source>
</evidence>